<dbReference type="GO" id="GO:0016887">
    <property type="term" value="F:ATP hydrolysis activity"/>
    <property type="evidence" value="ECO:0007669"/>
    <property type="project" value="InterPro"/>
</dbReference>
<dbReference type="FunFam" id="3.40.50.300:FF:000221">
    <property type="entry name" value="Multidrug ABC transporter ATP-binding protein"/>
    <property type="match status" value="1"/>
</dbReference>
<evidence type="ECO:0000313" key="14">
    <source>
        <dbReference type="EMBL" id="BBF92023.1"/>
    </source>
</evidence>
<keyword evidence="7" id="KW-0547">Nucleotide-binding</keyword>
<dbReference type="InterPro" id="IPR036640">
    <property type="entry name" value="ABC1_TM_sf"/>
</dbReference>
<dbReference type="PROSITE" id="PS50893">
    <property type="entry name" value="ABC_TRANSPORTER_2"/>
    <property type="match status" value="1"/>
</dbReference>
<evidence type="ECO:0000256" key="3">
    <source>
        <dbReference type="ARBA" id="ARBA00022448"/>
    </source>
</evidence>
<dbReference type="RefSeq" id="WP_126397696.1">
    <property type="nucleotide sequence ID" value="NZ_AP018907.1"/>
</dbReference>
<feature type="transmembrane region" description="Helical" evidence="11">
    <location>
        <begin position="249"/>
        <end position="270"/>
    </location>
</feature>
<dbReference type="GO" id="GO:0034040">
    <property type="term" value="F:ATPase-coupled lipid transmembrane transporter activity"/>
    <property type="evidence" value="ECO:0007669"/>
    <property type="project" value="TreeGrafter"/>
</dbReference>
<accession>A0A348FXJ0</accession>
<evidence type="ECO:0000256" key="11">
    <source>
        <dbReference type="SAM" id="Phobius"/>
    </source>
</evidence>
<feature type="transmembrane region" description="Helical" evidence="11">
    <location>
        <begin position="26"/>
        <end position="44"/>
    </location>
</feature>
<dbReference type="GO" id="GO:0140359">
    <property type="term" value="F:ABC-type transporter activity"/>
    <property type="evidence" value="ECO:0007669"/>
    <property type="project" value="InterPro"/>
</dbReference>
<dbReference type="PROSITE" id="PS00211">
    <property type="entry name" value="ABC_TRANSPORTER_1"/>
    <property type="match status" value="1"/>
</dbReference>
<evidence type="ECO:0000256" key="2">
    <source>
        <dbReference type="ARBA" id="ARBA00005417"/>
    </source>
</evidence>
<dbReference type="AlphaFoldDB" id="A0A348FXJ0"/>
<dbReference type="PANTHER" id="PTHR24221:SF654">
    <property type="entry name" value="ATP-BINDING CASSETTE SUB-FAMILY B MEMBER 6"/>
    <property type="match status" value="1"/>
</dbReference>
<dbReference type="Proteomes" id="UP000266934">
    <property type="component" value="Chromosome"/>
</dbReference>
<dbReference type="SMART" id="SM00382">
    <property type="entry name" value="AAA"/>
    <property type="match status" value="1"/>
</dbReference>
<dbReference type="Gene3D" id="3.40.50.300">
    <property type="entry name" value="P-loop containing nucleotide triphosphate hydrolases"/>
    <property type="match status" value="1"/>
</dbReference>
<dbReference type="PROSITE" id="PS50929">
    <property type="entry name" value="ABC_TM1F"/>
    <property type="match status" value="1"/>
</dbReference>
<dbReference type="OrthoDB" id="9806127at2"/>
<dbReference type="SUPFAM" id="SSF52540">
    <property type="entry name" value="P-loop containing nucleoside triphosphate hydrolases"/>
    <property type="match status" value="1"/>
</dbReference>
<dbReference type="KEGG" id="blag:BLTE_07080"/>
<dbReference type="SUPFAM" id="SSF90123">
    <property type="entry name" value="ABC transporter transmembrane region"/>
    <property type="match status" value="1"/>
</dbReference>
<dbReference type="InterPro" id="IPR003439">
    <property type="entry name" value="ABC_transporter-like_ATP-bd"/>
</dbReference>
<keyword evidence="15" id="KW-1185">Reference proteome</keyword>
<feature type="domain" description="ABC transmembrane type-1" evidence="13">
    <location>
        <begin position="19"/>
        <end position="283"/>
    </location>
</feature>
<evidence type="ECO:0000256" key="6">
    <source>
        <dbReference type="ARBA" id="ARBA00022692"/>
    </source>
</evidence>
<dbReference type="InterPro" id="IPR017871">
    <property type="entry name" value="ABC_transporter-like_CS"/>
</dbReference>
<keyword evidence="4" id="KW-1003">Cell membrane</keyword>
<keyword evidence="8 14" id="KW-0067">ATP-binding</keyword>
<dbReference type="PANTHER" id="PTHR24221">
    <property type="entry name" value="ATP-BINDING CASSETTE SUB-FAMILY B"/>
    <property type="match status" value="1"/>
</dbReference>
<evidence type="ECO:0000256" key="7">
    <source>
        <dbReference type="ARBA" id="ARBA00022741"/>
    </source>
</evidence>
<evidence type="ECO:0000256" key="1">
    <source>
        <dbReference type="ARBA" id="ARBA00004651"/>
    </source>
</evidence>
<dbReference type="GO" id="GO:0005886">
    <property type="term" value="C:plasma membrane"/>
    <property type="evidence" value="ECO:0007669"/>
    <property type="project" value="UniProtKB-SubCell"/>
</dbReference>
<evidence type="ECO:0000256" key="4">
    <source>
        <dbReference type="ARBA" id="ARBA00022475"/>
    </source>
</evidence>
<dbReference type="InterPro" id="IPR027417">
    <property type="entry name" value="P-loop_NTPase"/>
</dbReference>
<dbReference type="GO" id="GO:0005524">
    <property type="term" value="F:ATP binding"/>
    <property type="evidence" value="ECO:0007669"/>
    <property type="project" value="UniProtKB-KW"/>
</dbReference>
<reference evidence="14 15" key="1">
    <citation type="submission" date="2018-08" db="EMBL/GenBank/DDBJ databases">
        <title>Complete genome sequencing of Blastochloris tepida GI.</title>
        <authorList>
            <person name="Tsukatani Y."/>
            <person name="Mori H."/>
        </authorList>
    </citation>
    <scope>NUCLEOTIDE SEQUENCE [LARGE SCALE GENOMIC DNA]</scope>
    <source>
        <strain evidence="14 15">GI</strain>
    </source>
</reference>
<keyword evidence="5" id="KW-0762">Sugar transport</keyword>
<evidence type="ECO:0000256" key="9">
    <source>
        <dbReference type="ARBA" id="ARBA00022989"/>
    </source>
</evidence>
<evidence type="ECO:0000259" key="12">
    <source>
        <dbReference type="PROSITE" id="PS50893"/>
    </source>
</evidence>
<dbReference type="EMBL" id="AP018907">
    <property type="protein sequence ID" value="BBF92023.1"/>
    <property type="molecule type" value="Genomic_DNA"/>
</dbReference>
<evidence type="ECO:0000259" key="13">
    <source>
        <dbReference type="PROSITE" id="PS50929"/>
    </source>
</evidence>
<protein>
    <submittedName>
        <fullName evidence="14">ABC transporter ATP-binding protein</fullName>
    </submittedName>
</protein>
<dbReference type="Pfam" id="PF00005">
    <property type="entry name" value="ABC_tran"/>
    <property type="match status" value="1"/>
</dbReference>
<evidence type="ECO:0000256" key="5">
    <source>
        <dbReference type="ARBA" id="ARBA00022597"/>
    </source>
</evidence>
<keyword evidence="9 11" id="KW-1133">Transmembrane helix</keyword>
<dbReference type="InterPro" id="IPR003593">
    <property type="entry name" value="AAA+_ATPase"/>
</dbReference>
<comment type="subcellular location">
    <subcellularLocation>
        <location evidence="1">Cell membrane</location>
        <topology evidence="1">Multi-pass membrane protein</topology>
    </subcellularLocation>
</comment>
<organism evidence="14 15">
    <name type="scientific">Blastochloris tepida</name>
    <dbReference type="NCBI Taxonomy" id="2233851"/>
    <lineage>
        <taxon>Bacteria</taxon>
        <taxon>Pseudomonadati</taxon>
        <taxon>Pseudomonadota</taxon>
        <taxon>Alphaproteobacteria</taxon>
        <taxon>Hyphomicrobiales</taxon>
        <taxon>Blastochloridaceae</taxon>
        <taxon>Blastochloris</taxon>
    </lineage>
</organism>
<feature type="domain" description="ABC transporter" evidence="12">
    <location>
        <begin position="332"/>
        <end position="567"/>
    </location>
</feature>
<gene>
    <name evidence="14" type="ORF">BLTE_07080</name>
</gene>
<evidence type="ECO:0000313" key="15">
    <source>
        <dbReference type="Proteomes" id="UP000266934"/>
    </source>
</evidence>
<dbReference type="Gene3D" id="1.20.1560.10">
    <property type="entry name" value="ABC transporter type 1, transmembrane domain"/>
    <property type="match status" value="1"/>
</dbReference>
<comment type="similarity">
    <text evidence="2">Belongs to the ABC transporter superfamily.</text>
</comment>
<keyword evidence="6 11" id="KW-0812">Transmembrane</keyword>
<dbReference type="InterPro" id="IPR011527">
    <property type="entry name" value="ABC1_TM_dom"/>
</dbReference>
<keyword evidence="3" id="KW-0813">Transport</keyword>
<feature type="transmembrane region" description="Helical" evidence="11">
    <location>
        <begin position="146"/>
        <end position="173"/>
    </location>
</feature>
<name>A0A348FXJ0_9HYPH</name>
<feature type="transmembrane region" description="Helical" evidence="11">
    <location>
        <begin position="56"/>
        <end position="78"/>
    </location>
</feature>
<dbReference type="InterPro" id="IPR039421">
    <property type="entry name" value="Type_1_exporter"/>
</dbReference>
<evidence type="ECO:0000256" key="10">
    <source>
        <dbReference type="ARBA" id="ARBA00023136"/>
    </source>
</evidence>
<sequence>MKLLSFIWAHLGAARGKFVLGLIATLVEGLAAAVPAAAVGLGLVRLAEGGATPSDLMPYAGAIVAAFVVRTLALRVAWSAGFRAGNEATETVRRRLVQHMRVVPLGALVRWTPARLATLVGEDSRWINECSTFTLHRIIAGSVTGLVLFALAALFSPLVVAVMIVALLVALVVHQPIVRVVARVLATRSRFIVDLNHRIGEYGEGIAVFRMFLRKGEALAQFQEVVEGAYQLMRRNTPRLIAMQETNSFLLSVGVPLALVAVAVSGAATAAPAETMVALFFAIAAQTAWTSAVIKQALIFRLGEQARCGMEAFFAEPVLTGSRRDFAPSLDVIADRVSFAYGKDGRTAVEEVSFTAERGTVTAIVGPSGAGKSTVLALLARFYDPASGAIRIGGLDIAEADPARLQALISVVDQNVHLFRDTLRANILLGDPGADDARLNAVVTAARLDELVAALPNGLDTRLGDGGRTLSGGERQRVAVARALLKNAPIVVLDEATSAMDPLSEKAIQDAVAALESGRTVIVVAHRLHTIAGADQILAMDRGRIIERGRHDQLLALGGTYAGLWTAQQRASGWRLR</sequence>
<proteinExistence type="inferred from homology"/>
<evidence type="ECO:0000256" key="8">
    <source>
        <dbReference type="ARBA" id="ARBA00022840"/>
    </source>
</evidence>
<keyword evidence="10 11" id="KW-0472">Membrane</keyword>